<evidence type="ECO:0000313" key="4">
    <source>
        <dbReference type="Proteomes" id="UP000198767"/>
    </source>
</evidence>
<dbReference type="STRING" id="1156985.SAMN04488118_1053"/>
<feature type="active site" description="Proton donor/acceptor" evidence="1">
    <location>
        <position position="85"/>
    </location>
</feature>
<dbReference type="SUPFAM" id="SSF53254">
    <property type="entry name" value="Phosphoglycerate mutase-like"/>
    <property type="match status" value="1"/>
</dbReference>
<sequence length="191" mass="21310">MRSFPTIWFLRHGETEWNAERRIQGQLESQLTERGLLHAEAQKSILSSILADDPACYASPLGRAQATAEIALDGGSFHTDERLAEAQAGRFQGMTLPEVERDYPEIYAANPRHLDLFCAAPDGEGWQSLYDRTFDFLTELERPSVIIAHGLLGQVVRGILCGLPRDEMARLPNEQGCVYVLKAGAETVLRR</sequence>
<dbReference type="PANTHER" id="PTHR48100:SF59">
    <property type="entry name" value="ADENOSYLCOBALAMIN_ALPHA-RIBAZOLE PHOSPHATASE"/>
    <property type="match status" value="1"/>
</dbReference>
<dbReference type="PIRSF" id="PIRSF000709">
    <property type="entry name" value="6PFK_2-Ptase"/>
    <property type="match status" value="1"/>
</dbReference>
<dbReference type="PANTHER" id="PTHR48100">
    <property type="entry name" value="BROAD-SPECIFICITY PHOSPHATASE YOR283W-RELATED"/>
    <property type="match status" value="1"/>
</dbReference>
<dbReference type="Proteomes" id="UP000198767">
    <property type="component" value="Unassembled WGS sequence"/>
</dbReference>
<gene>
    <name evidence="3" type="ORF">SAMN04488118_1053</name>
</gene>
<dbReference type="GO" id="GO:0005737">
    <property type="term" value="C:cytoplasm"/>
    <property type="evidence" value="ECO:0007669"/>
    <property type="project" value="TreeGrafter"/>
</dbReference>
<feature type="active site" description="Tele-phosphohistidine intermediate" evidence="1">
    <location>
        <position position="12"/>
    </location>
</feature>
<protein>
    <submittedName>
        <fullName evidence="3">Probable phosphoglycerate mutase</fullName>
    </submittedName>
</protein>
<accession>A0A1G5QMB2</accession>
<dbReference type="CDD" id="cd07067">
    <property type="entry name" value="HP_PGM_like"/>
    <property type="match status" value="1"/>
</dbReference>
<dbReference type="SMART" id="SM00855">
    <property type="entry name" value="PGAM"/>
    <property type="match status" value="1"/>
</dbReference>
<feature type="binding site" evidence="2">
    <location>
        <begin position="11"/>
        <end position="18"/>
    </location>
    <ligand>
        <name>substrate</name>
    </ligand>
</feature>
<reference evidence="3 4" key="1">
    <citation type="submission" date="2016-10" db="EMBL/GenBank/DDBJ databases">
        <authorList>
            <person name="de Groot N.N."/>
        </authorList>
    </citation>
    <scope>NUCLEOTIDE SEQUENCE [LARGE SCALE GENOMIC DNA]</scope>
    <source>
        <strain evidence="3 4">U95</strain>
    </source>
</reference>
<evidence type="ECO:0000313" key="3">
    <source>
        <dbReference type="EMBL" id="SCZ62974.1"/>
    </source>
</evidence>
<dbReference type="InterPro" id="IPR050275">
    <property type="entry name" value="PGM_Phosphatase"/>
</dbReference>
<dbReference type="InterPro" id="IPR013078">
    <property type="entry name" value="His_Pase_superF_clade-1"/>
</dbReference>
<evidence type="ECO:0000256" key="1">
    <source>
        <dbReference type="PIRSR" id="PIRSR613078-1"/>
    </source>
</evidence>
<dbReference type="GO" id="GO:0016791">
    <property type="term" value="F:phosphatase activity"/>
    <property type="evidence" value="ECO:0007669"/>
    <property type="project" value="TreeGrafter"/>
</dbReference>
<dbReference type="AlphaFoldDB" id="A0A1G5QMB2"/>
<dbReference type="Pfam" id="PF00300">
    <property type="entry name" value="His_Phos_1"/>
    <property type="match status" value="1"/>
</dbReference>
<dbReference type="EMBL" id="FMWG01000005">
    <property type="protein sequence ID" value="SCZ62974.1"/>
    <property type="molecule type" value="Genomic_DNA"/>
</dbReference>
<dbReference type="RefSeq" id="WP_090218270.1">
    <property type="nucleotide sequence ID" value="NZ_FMWG01000005.1"/>
</dbReference>
<dbReference type="OrthoDB" id="9781415at2"/>
<name>A0A1G5QMB2_9RHOB</name>
<dbReference type="Gene3D" id="3.40.50.1240">
    <property type="entry name" value="Phosphoglycerate mutase-like"/>
    <property type="match status" value="1"/>
</dbReference>
<evidence type="ECO:0000256" key="2">
    <source>
        <dbReference type="PIRSR" id="PIRSR613078-2"/>
    </source>
</evidence>
<proteinExistence type="predicted"/>
<organism evidence="3 4">
    <name type="scientific">Epibacterium ulvae</name>
    <dbReference type="NCBI Taxonomy" id="1156985"/>
    <lineage>
        <taxon>Bacteria</taxon>
        <taxon>Pseudomonadati</taxon>
        <taxon>Pseudomonadota</taxon>
        <taxon>Alphaproteobacteria</taxon>
        <taxon>Rhodobacterales</taxon>
        <taxon>Roseobacteraceae</taxon>
        <taxon>Epibacterium</taxon>
    </lineage>
</organism>
<feature type="binding site" evidence="2">
    <location>
        <position position="63"/>
    </location>
    <ligand>
        <name>substrate</name>
    </ligand>
</feature>
<keyword evidence="4" id="KW-1185">Reference proteome</keyword>
<dbReference type="InterPro" id="IPR029033">
    <property type="entry name" value="His_PPase_superfam"/>
</dbReference>